<dbReference type="InterPro" id="IPR053832">
    <property type="entry name" value="DUF6924"/>
</dbReference>
<organism evidence="3 4">
    <name type="scientific">Phytohabitans flavus</name>
    <dbReference type="NCBI Taxonomy" id="1076124"/>
    <lineage>
        <taxon>Bacteria</taxon>
        <taxon>Bacillati</taxon>
        <taxon>Actinomycetota</taxon>
        <taxon>Actinomycetes</taxon>
        <taxon>Micromonosporales</taxon>
        <taxon>Micromonosporaceae</taxon>
    </lineage>
</organism>
<sequence length="160" mass="17993">MSDDFDPESDSALVFRADFVHQAEWEAVRAAIEAPEDDEFLAYVQFVENRKYEGLTAARLLEIEAGKMGGFAFIVDTETLTNPEHPVLVVNLNNWSEDDDDDADDGDDDEIHGEQDSRYGETFRVIPDAMWSVENNLSLANMDWEDFADSVGADGVFRGF</sequence>
<keyword evidence="4" id="KW-1185">Reference proteome</keyword>
<feature type="domain" description="DUF6924" evidence="2">
    <location>
        <begin position="12"/>
        <end position="160"/>
    </location>
</feature>
<dbReference type="RefSeq" id="WP_173034183.1">
    <property type="nucleotide sequence ID" value="NZ_AP022870.1"/>
</dbReference>
<accession>A0A6F8XLL7</accession>
<dbReference type="AlphaFoldDB" id="A0A6F8XLL7"/>
<evidence type="ECO:0000256" key="1">
    <source>
        <dbReference type="SAM" id="MobiDB-lite"/>
    </source>
</evidence>
<feature type="compositionally biased region" description="Acidic residues" evidence="1">
    <location>
        <begin position="96"/>
        <end position="111"/>
    </location>
</feature>
<dbReference type="Pfam" id="PF21962">
    <property type="entry name" value="DUF6924"/>
    <property type="match status" value="1"/>
</dbReference>
<reference evidence="3 4" key="2">
    <citation type="submission" date="2020-03" db="EMBL/GenBank/DDBJ databases">
        <authorList>
            <person name="Ichikawa N."/>
            <person name="Kimura A."/>
            <person name="Kitahashi Y."/>
            <person name="Uohara A."/>
        </authorList>
    </citation>
    <scope>NUCLEOTIDE SEQUENCE [LARGE SCALE GENOMIC DNA]</scope>
    <source>
        <strain evidence="3 4">NBRC 107702</strain>
    </source>
</reference>
<evidence type="ECO:0000313" key="3">
    <source>
        <dbReference type="EMBL" id="BCB74710.1"/>
    </source>
</evidence>
<dbReference type="EMBL" id="AP022870">
    <property type="protein sequence ID" value="BCB74710.1"/>
    <property type="molecule type" value="Genomic_DNA"/>
</dbReference>
<protein>
    <recommendedName>
        <fullName evidence="2">DUF6924 domain-containing protein</fullName>
    </recommendedName>
</protein>
<gene>
    <name evidence="3" type="ORF">Pflav_011200</name>
</gene>
<evidence type="ECO:0000313" key="4">
    <source>
        <dbReference type="Proteomes" id="UP000502508"/>
    </source>
</evidence>
<feature type="region of interest" description="Disordered" evidence="1">
    <location>
        <begin position="95"/>
        <end position="118"/>
    </location>
</feature>
<evidence type="ECO:0000259" key="2">
    <source>
        <dbReference type="Pfam" id="PF21962"/>
    </source>
</evidence>
<dbReference type="KEGG" id="pfla:Pflav_011200"/>
<reference evidence="3 4" key="1">
    <citation type="submission" date="2020-03" db="EMBL/GenBank/DDBJ databases">
        <title>Whole genome shotgun sequence of Phytohabitans flavus NBRC 107702.</title>
        <authorList>
            <person name="Komaki H."/>
            <person name="Tamura T."/>
        </authorList>
    </citation>
    <scope>NUCLEOTIDE SEQUENCE [LARGE SCALE GENOMIC DNA]</scope>
    <source>
        <strain evidence="3 4">NBRC 107702</strain>
    </source>
</reference>
<proteinExistence type="predicted"/>
<dbReference type="Proteomes" id="UP000502508">
    <property type="component" value="Chromosome"/>
</dbReference>
<name>A0A6F8XLL7_9ACTN</name>